<feature type="transmembrane region" description="Helical" evidence="8">
    <location>
        <begin position="227"/>
        <end position="249"/>
    </location>
</feature>
<protein>
    <submittedName>
        <fullName evidence="10">EOG090X04CK</fullName>
    </submittedName>
</protein>
<dbReference type="GO" id="GO:0016020">
    <property type="term" value="C:membrane"/>
    <property type="evidence" value="ECO:0007669"/>
    <property type="project" value="UniProtKB-SubCell"/>
</dbReference>
<feature type="transmembrane region" description="Helical" evidence="8">
    <location>
        <begin position="318"/>
        <end position="342"/>
    </location>
</feature>
<keyword evidence="4 8" id="KW-1133">Transmembrane helix</keyword>
<feature type="chain" id="PRO_5040385621" evidence="9">
    <location>
        <begin position="24"/>
        <end position="481"/>
    </location>
</feature>
<dbReference type="InterPro" id="IPR019395">
    <property type="entry name" value="Transmembrane_161A/B"/>
</dbReference>
<accession>A0A9N6WSX1</accession>
<evidence type="ECO:0000256" key="3">
    <source>
        <dbReference type="ARBA" id="ARBA00022692"/>
    </source>
</evidence>
<feature type="signal peptide" evidence="9">
    <location>
        <begin position="1"/>
        <end position="23"/>
    </location>
</feature>
<evidence type="ECO:0000256" key="6">
    <source>
        <dbReference type="ARBA" id="ARBA00023180"/>
    </source>
</evidence>
<name>A0A9N6WSX1_9CRUS</name>
<dbReference type="EMBL" id="OC988805">
    <property type="protein sequence ID" value="CAG4645460.1"/>
    <property type="molecule type" value="Genomic_DNA"/>
</dbReference>
<evidence type="ECO:0000256" key="9">
    <source>
        <dbReference type="SAM" id="SignalP"/>
    </source>
</evidence>
<dbReference type="AlphaFoldDB" id="A0A9N6WSX1"/>
<feature type="transmembrane region" description="Helical" evidence="8">
    <location>
        <begin position="458"/>
        <end position="478"/>
    </location>
</feature>
<evidence type="ECO:0000256" key="1">
    <source>
        <dbReference type="ARBA" id="ARBA00004141"/>
    </source>
</evidence>
<organism evidence="10">
    <name type="scientific">Lynceus sp. MCZ IZ 141354</name>
    <dbReference type="NCBI Taxonomy" id="1930659"/>
    <lineage>
        <taxon>Eukaryota</taxon>
        <taxon>Metazoa</taxon>
        <taxon>Ecdysozoa</taxon>
        <taxon>Arthropoda</taxon>
        <taxon>Crustacea</taxon>
        <taxon>Branchiopoda</taxon>
        <taxon>Diplostraca</taxon>
        <taxon>Laevicaudata</taxon>
        <taxon>Lynceidae</taxon>
        <taxon>Lynceus</taxon>
    </lineage>
</organism>
<feature type="transmembrane region" description="Helical" evidence="8">
    <location>
        <begin position="106"/>
        <end position="126"/>
    </location>
</feature>
<proteinExistence type="inferred from homology"/>
<keyword evidence="5 8" id="KW-0472">Membrane</keyword>
<keyword evidence="9" id="KW-0732">Signal</keyword>
<feature type="transmembrane region" description="Helical" evidence="8">
    <location>
        <begin position="138"/>
        <end position="160"/>
    </location>
</feature>
<evidence type="ECO:0000256" key="5">
    <source>
        <dbReference type="ARBA" id="ARBA00023136"/>
    </source>
</evidence>
<comment type="similarity">
    <text evidence="2">Belongs to the TMEM161 family.</text>
</comment>
<sequence>MALLGFQLVVTLITVSIMQKVSQRFSFGRWILCNTGLILYVHPSDEELRKLANLPQRTDKGKNKRREETDDSKFHVPRNLDIQLNTARVLPNDVVQLKYYLDFQWLIDYMIYTALIYTLTEMYLSWNIKEKEEVNLSMLWSLLLIGFAFKSLCSITGSYFRGKEAIAERSMVLMGGAAFFVFALAILLVDESNLELGLEPAYKAFNESASAFLEVSSLDSEGPASKLLIKLSIAVICAFTGAIFIFPGLRWSRMHWDALKYCAERPMIKLMLHFNFIAPFLVTLLWIRPISRDYLAKRVFSGMDGPLMTESAFESARLWISIILPLLRLVTLPYCLQAYLNLAETRLSSIKKEAGRISNVELQRIVASIYYYLCVVAVQYVAPIILCVSFTCIYKTTGGYSWFGTHNLDLECTKPPVTWSMLETEELPGRKHWIMALSSFRQIFSEDVFRGLMGMATWWTHFLCFATSAFGAAYQSYFTDL</sequence>
<comment type="subcellular location">
    <subcellularLocation>
        <location evidence="1">Membrane</location>
        <topology evidence="1">Multi-pass membrane protein</topology>
    </subcellularLocation>
</comment>
<evidence type="ECO:0000256" key="8">
    <source>
        <dbReference type="SAM" id="Phobius"/>
    </source>
</evidence>
<feature type="compositionally biased region" description="Basic and acidic residues" evidence="7">
    <location>
        <begin position="57"/>
        <end position="71"/>
    </location>
</feature>
<evidence type="ECO:0000313" key="10">
    <source>
        <dbReference type="EMBL" id="CAG4645460.1"/>
    </source>
</evidence>
<feature type="transmembrane region" description="Helical" evidence="8">
    <location>
        <begin position="270"/>
        <end position="287"/>
    </location>
</feature>
<dbReference type="PANTHER" id="PTHR13624">
    <property type="entry name" value="RE42071P"/>
    <property type="match status" value="1"/>
</dbReference>
<feature type="region of interest" description="Disordered" evidence="7">
    <location>
        <begin position="52"/>
        <end position="71"/>
    </location>
</feature>
<dbReference type="Pfam" id="PF10268">
    <property type="entry name" value="Tmemb_161AB"/>
    <property type="match status" value="1"/>
</dbReference>
<evidence type="ECO:0000256" key="4">
    <source>
        <dbReference type="ARBA" id="ARBA00022989"/>
    </source>
</evidence>
<feature type="transmembrane region" description="Helical" evidence="8">
    <location>
        <begin position="172"/>
        <end position="189"/>
    </location>
</feature>
<feature type="transmembrane region" description="Helical" evidence="8">
    <location>
        <begin position="369"/>
        <end position="394"/>
    </location>
</feature>
<keyword evidence="3 8" id="KW-0812">Transmembrane</keyword>
<reference evidence="10" key="1">
    <citation type="submission" date="2021-04" db="EMBL/GenBank/DDBJ databases">
        <authorList>
            <person name="Cornetti L."/>
        </authorList>
    </citation>
    <scope>NUCLEOTIDE SEQUENCE</scope>
</reference>
<evidence type="ECO:0000256" key="2">
    <source>
        <dbReference type="ARBA" id="ARBA00009706"/>
    </source>
</evidence>
<dbReference type="PANTHER" id="PTHR13624:SF6">
    <property type="entry name" value="EMEI"/>
    <property type="match status" value="1"/>
</dbReference>
<gene>
    <name evidence="10" type="primary">EOG090X04CK</name>
</gene>
<keyword evidence="6" id="KW-0325">Glycoprotein</keyword>
<evidence type="ECO:0000256" key="7">
    <source>
        <dbReference type="SAM" id="MobiDB-lite"/>
    </source>
</evidence>